<dbReference type="AlphaFoldDB" id="A0A0D3L0U7"/>
<dbReference type="GO" id="GO:0016020">
    <property type="term" value="C:membrane"/>
    <property type="evidence" value="ECO:0007669"/>
    <property type="project" value="UniProtKB-SubCell"/>
</dbReference>
<protein>
    <recommendedName>
        <fullName evidence="6">Amino acid transporter transmembrane domain-containing protein</fullName>
    </recommendedName>
</protein>
<evidence type="ECO:0000256" key="4">
    <source>
        <dbReference type="ARBA" id="ARBA00023136"/>
    </source>
</evidence>
<keyword evidence="2 5" id="KW-0812">Transmembrane</keyword>
<evidence type="ECO:0000256" key="3">
    <source>
        <dbReference type="ARBA" id="ARBA00022989"/>
    </source>
</evidence>
<feature type="transmembrane region" description="Helical" evidence="5">
    <location>
        <begin position="173"/>
        <end position="194"/>
    </location>
</feature>
<feature type="transmembrane region" description="Helical" evidence="5">
    <location>
        <begin position="127"/>
        <end position="153"/>
    </location>
</feature>
<name>A0A0D3L0U7_EMIH1</name>
<dbReference type="STRING" id="2903.R1E2I1"/>
<sequence length="274" mass="29389">MRLLSYLSAPSSLAVIITIIMVVAELFTNEGDEPFGSAGTVGPPPGTTFFQAYGGLTTIVFAYLGQDVFCEIMQEMAEPKDANKSINLAYSVMTLVYAFTTIVAYGLEGRSVEGFLLDSLPDSPVKRVASGLLAFHVIVAYAIVSVPLTNFFYGLCFPNTPIHDGGVPARLRWALISIGYLVFSYLIATLIPAFSAIQGLIGSLCGSPILFGFPAAFYILACRLNKKKISTFDKVTCALFLCVLCPLFFLCGTIDSIMQIGDAVKDAGTPFSIC</sequence>
<dbReference type="PaxDb" id="2903-EOD41632"/>
<reference evidence="8" key="1">
    <citation type="journal article" date="2013" name="Nature">
        <title>Pan genome of the phytoplankton Emiliania underpins its global distribution.</title>
        <authorList>
            <person name="Read B.A."/>
            <person name="Kegel J."/>
            <person name="Klute M.J."/>
            <person name="Kuo A."/>
            <person name="Lefebvre S.C."/>
            <person name="Maumus F."/>
            <person name="Mayer C."/>
            <person name="Miller J."/>
            <person name="Monier A."/>
            <person name="Salamov A."/>
            <person name="Young J."/>
            <person name="Aguilar M."/>
            <person name="Claverie J.M."/>
            <person name="Frickenhaus S."/>
            <person name="Gonzalez K."/>
            <person name="Herman E.K."/>
            <person name="Lin Y.C."/>
            <person name="Napier J."/>
            <person name="Ogata H."/>
            <person name="Sarno A.F."/>
            <person name="Shmutz J."/>
            <person name="Schroeder D."/>
            <person name="de Vargas C."/>
            <person name="Verret F."/>
            <person name="von Dassow P."/>
            <person name="Valentin K."/>
            <person name="Van de Peer Y."/>
            <person name="Wheeler G."/>
            <person name="Dacks J.B."/>
            <person name="Delwiche C.F."/>
            <person name="Dyhrman S.T."/>
            <person name="Glockner G."/>
            <person name="John U."/>
            <person name="Richards T."/>
            <person name="Worden A.Z."/>
            <person name="Zhang X."/>
            <person name="Grigoriev I.V."/>
            <person name="Allen A.E."/>
            <person name="Bidle K."/>
            <person name="Borodovsky M."/>
            <person name="Bowler C."/>
            <person name="Brownlee C."/>
            <person name="Cock J.M."/>
            <person name="Elias M."/>
            <person name="Gladyshev V.N."/>
            <person name="Groth M."/>
            <person name="Guda C."/>
            <person name="Hadaegh A."/>
            <person name="Iglesias-Rodriguez M.D."/>
            <person name="Jenkins J."/>
            <person name="Jones B.M."/>
            <person name="Lawson T."/>
            <person name="Leese F."/>
            <person name="Lindquist E."/>
            <person name="Lobanov A."/>
            <person name="Lomsadze A."/>
            <person name="Malik S.B."/>
            <person name="Marsh M.E."/>
            <person name="Mackinder L."/>
            <person name="Mock T."/>
            <person name="Mueller-Roeber B."/>
            <person name="Pagarete A."/>
            <person name="Parker M."/>
            <person name="Probert I."/>
            <person name="Quesneville H."/>
            <person name="Raines C."/>
            <person name="Rensing S.A."/>
            <person name="Riano-Pachon D.M."/>
            <person name="Richier S."/>
            <person name="Rokitta S."/>
            <person name="Shiraiwa Y."/>
            <person name="Soanes D.M."/>
            <person name="van der Giezen M."/>
            <person name="Wahlund T.M."/>
            <person name="Williams B."/>
            <person name="Wilson W."/>
            <person name="Wolfe G."/>
            <person name="Wurch L.L."/>
        </authorList>
    </citation>
    <scope>NUCLEOTIDE SEQUENCE</scope>
</reference>
<keyword evidence="3 5" id="KW-1133">Transmembrane helix</keyword>
<dbReference type="GeneID" id="17286902"/>
<comment type="subcellular location">
    <subcellularLocation>
        <location evidence="1">Membrane</location>
        <topology evidence="1">Multi-pass membrane protein</topology>
    </subcellularLocation>
</comment>
<keyword evidence="8" id="KW-1185">Reference proteome</keyword>
<feature type="transmembrane region" description="Helical" evidence="5">
    <location>
        <begin position="7"/>
        <end position="28"/>
    </location>
</feature>
<dbReference type="RefSeq" id="XP_005794061.1">
    <property type="nucleotide sequence ID" value="XM_005794004.1"/>
</dbReference>
<evidence type="ECO:0000313" key="8">
    <source>
        <dbReference type="Proteomes" id="UP000013827"/>
    </source>
</evidence>
<keyword evidence="4 5" id="KW-0472">Membrane</keyword>
<feature type="domain" description="Amino acid transporter transmembrane" evidence="6">
    <location>
        <begin position="3"/>
        <end position="254"/>
    </location>
</feature>
<dbReference type="KEGG" id="ehx:EMIHUDRAFT_420217"/>
<evidence type="ECO:0000256" key="2">
    <source>
        <dbReference type="ARBA" id="ARBA00022692"/>
    </source>
</evidence>
<dbReference type="PANTHER" id="PTHR22950:SF461">
    <property type="entry name" value="AMINO ACID TRANSPORTER TRANSMEMBRANE DOMAIN-CONTAINING PROTEIN"/>
    <property type="match status" value="1"/>
</dbReference>
<evidence type="ECO:0000259" key="6">
    <source>
        <dbReference type="Pfam" id="PF01490"/>
    </source>
</evidence>
<dbReference type="Proteomes" id="UP000013827">
    <property type="component" value="Unassembled WGS sequence"/>
</dbReference>
<evidence type="ECO:0000256" key="1">
    <source>
        <dbReference type="ARBA" id="ARBA00004141"/>
    </source>
</evidence>
<feature type="transmembrane region" description="Helical" evidence="5">
    <location>
        <begin position="200"/>
        <end position="220"/>
    </location>
</feature>
<dbReference type="HOGENOM" id="CLU_1017171_0_0_1"/>
<dbReference type="Pfam" id="PF01490">
    <property type="entry name" value="Aa_trans"/>
    <property type="match status" value="1"/>
</dbReference>
<feature type="transmembrane region" description="Helical" evidence="5">
    <location>
        <begin position="232"/>
        <end position="250"/>
    </location>
</feature>
<dbReference type="PANTHER" id="PTHR22950">
    <property type="entry name" value="AMINO ACID TRANSPORTER"/>
    <property type="match status" value="1"/>
</dbReference>
<dbReference type="GO" id="GO:0015179">
    <property type="term" value="F:L-amino acid transmembrane transporter activity"/>
    <property type="evidence" value="ECO:0007669"/>
    <property type="project" value="TreeGrafter"/>
</dbReference>
<feature type="transmembrane region" description="Helical" evidence="5">
    <location>
        <begin position="48"/>
        <end position="65"/>
    </location>
</feature>
<dbReference type="OMA" id="MAWIIST"/>
<dbReference type="EnsemblProtists" id="EOD41632">
    <property type="protein sequence ID" value="EOD41632"/>
    <property type="gene ID" value="EMIHUDRAFT_420217"/>
</dbReference>
<reference evidence="7" key="2">
    <citation type="submission" date="2024-10" db="UniProtKB">
        <authorList>
            <consortium name="EnsemblProtists"/>
        </authorList>
    </citation>
    <scope>IDENTIFICATION</scope>
</reference>
<feature type="transmembrane region" description="Helical" evidence="5">
    <location>
        <begin position="86"/>
        <end position="107"/>
    </location>
</feature>
<organism evidence="7 8">
    <name type="scientific">Emiliania huxleyi (strain CCMP1516)</name>
    <dbReference type="NCBI Taxonomy" id="280463"/>
    <lineage>
        <taxon>Eukaryota</taxon>
        <taxon>Haptista</taxon>
        <taxon>Haptophyta</taxon>
        <taxon>Prymnesiophyceae</taxon>
        <taxon>Isochrysidales</taxon>
        <taxon>Noelaerhabdaceae</taxon>
        <taxon>Emiliania</taxon>
    </lineage>
</organism>
<dbReference type="InterPro" id="IPR013057">
    <property type="entry name" value="AA_transpt_TM"/>
</dbReference>
<proteinExistence type="predicted"/>
<evidence type="ECO:0000313" key="7">
    <source>
        <dbReference type="EnsemblProtists" id="EOD41632"/>
    </source>
</evidence>
<accession>A0A0D3L0U7</accession>
<evidence type="ECO:0000256" key="5">
    <source>
        <dbReference type="SAM" id="Phobius"/>
    </source>
</evidence>